<keyword evidence="3" id="KW-1185">Reference proteome</keyword>
<dbReference type="STRING" id="425264.A0A3G2S1N3"/>
<feature type="region of interest" description="Disordered" evidence="1">
    <location>
        <begin position="435"/>
        <end position="464"/>
    </location>
</feature>
<protein>
    <submittedName>
        <fullName evidence="2">Uncharacterized protein</fullName>
    </submittedName>
</protein>
<dbReference type="Proteomes" id="UP000269793">
    <property type="component" value="Chromosome II"/>
</dbReference>
<feature type="region of interest" description="Disordered" evidence="1">
    <location>
        <begin position="1"/>
        <end position="74"/>
    </location>
</feature>
<feature type="region of interest" description="Disordered" evidence="1">
    <location>
        <begin position="350"/>
        <end position="372"/>
    </location>
</feature>
<sequence>MNTSNLSYEAASPKNIQGKASDEQNSVSTVYPKSIPSPEVLENVPTPAFSSLSSRESASPTSSPNTMRPYNFGSTPTYQPGIGLPAMQPRMNESVYPCLPRWAPGYASHIATRVPEAMSTQENVQETRSFGNESLKRPRSAVSDFWSDVQRKKMAPMYDDSMMERLDDLLWPQFYSLNDLNSCLTESMNAIQGINESADPRFSSVMNPANTNLQDINAWLLQLGNSMSHDLSAMHGQQSNFAQTLSQYDLDHIPGVDLVLPPAVLNTKDQAVGSDVGPGSMPVFGQPQDKGFSPIYRQVQPLTRMPLAPHEDAVQGYGNNANPTFSSARGHGCESYFAKEHYHGSMYPKLPSSREEIQTSSSTSTATSMPRFMPNDGIKIRQRHMQLVLNLLLALNKNKFIHPETGHVLPMGRIPMLRRTDTRNRLSTMRQTLPLSAIPPKPTLSQPTNSRPRNMGATRETKRATLPSISQLLSNVDMD</sequence>
<gene>
    <name evidence="2" type="ORF">DNF11_0924</name>
</gene>
<organism evidence="2 3">
    <name type="scientific">Malassezia restricta (strain ATCC 96810 / NBRC 103918 / CBS 7877)</name>
    <name type="common">Seborrheic dermatitis infection agent</name>
    <dbReference type="NCBI Taxonomy" id="425264"/>
    <lineage>
        <taxon>Eukaryota</taxon>
        <taxon>Fungi</taxon>
        <taxon>Dikarya</taxon>
        <taxon>Basidiomycota</taxon>
        <taxon>Ustilaginomycotina</taxon>
        <taxon>Malasseziomycetes</taxon>
        <taxon>Malasseziales</taxon>
        <taxon>Malasseziaceae</taxon>
        <taxon>Malassezia</taxon>
    </lineage>
</organism>
<accession>A0A3G2S1N3</accession>
<evidence type="ECO:0000313" key="2">
    <source>
        <dbReference type="EMBL" id="AYO41874.1"/>
    </source>
</evidence>
<name>A0A3G2S1N3_MALR7</name>
<feature type="compositionally biased region" description="Polar residues" evidence="1">
    <location>
        <begin position="443"/>
        <end position="452"/>
    </location>
</feature>
<dbReference type="VEuPathDB" id="FungiDB:DNF11_0924"/>
<reference evidence="2 3" key="1">
    <citation type="submission" date="2018-10" db="EMBL/GenBank/DDBJ databases">
        <title>Complete genome sequence of Malassezia restricta CBS 7877.</title>
        <authorList>
            <person name="Morand S.C."/>
            <person name="Bertignac M."/>
            <person name="Iltis A."/>
            <person name="Kolder I."/>
            <person name="Pirovano W."/>
            <person name="Jourdain R."/>
            <person name="Clavaud C."/>
        </authorList>
    </citation>
    <scope>NUCLEOTIDE SEQUENCE [LARGE SCALE GENOMIC DNA]</scope>
    <source>
        <strain evidence="2 3">CBS 7877</strain>
    </source>
</reference>
<proteinExistence type="predicted"/>
<evidence type="ECO:0000313" key="3">
    <source>
        <dbReference type="Proteomes" id="UP000269793"/>
    </source>
</evidence>
<feature type="compositionally biased region" description="Low complexity" evidence="1">
    <location>
        <begin position="50"/>
        <end position="63"/>
    </location>
</feature>
<feature type="compositionally biased region" description="Polar residues" evidence="1">
    <location>
        <begin position="64"/>
        <end position="74"/>
    </location>
</feature>
<dbReference type="AlphaFoldDB" id="A0A3G2S1N3"/>
<evidence type="ECO:0000256" key="1">
    <source>
        <dbReference type="SAM" id="MobiDB-lite"/>
    </source>
</evidence>
<feature type="compositionally biased region" description="Low complexity" evidence="1">
    <location>
        <begin position="359"/>
        <end position="368"/>
    </location>
</feature>
<dbReference type="EMBL" id="CP033149">
    <property type="protein sequence ID" value="AYO41874.1"/>
    <property type="molecule type" value="Genomic_DNA"/>
</dbReference>
<dbReference type="OrthoDB" id="6155966at2759"/>